<dbReference type="InterPro" id="IPR050114">
    <property type="entry name" value="UPF0173_UPF0282_UlaG_hydrolase"/>
</dbReference>
<feature type="domain" description="Metallo-beta-lactamase" evidence="2">
    <location>
        <begin position="37"/>
        <end position="218"/>
    </location>
</feature>
<dbReference type="InterPro" id="IPR036866">
    <property type="entry name" value="RibonucZ/Hydroxyglut_hydro"/>
</dbReference>
<sequence length="255" mass="28128">MQIHFLRHATLTVQYDNLTLLVDPMLSPARAMEPIANAGNDWRIPMVELPLSEAELEALLHHIDGVLVTHTHRDHWDAAAQELLPKHIPILCQPEDQSVFEQAGFTSVLPVRQQMEWRGLQISRTGGQHGRGELGKKMGPVSGFVLRSQQSPSLYIAGDTVWCSDVEQALNHFSPAVTILNAGAATYTTGGGPITMDEEDVRQVCRHAPGTRVVAVHMETINHCRLTRSALKASLADEDLTRRVLIPDDGAQLSF</sequence>
<dbReference type="Gene3D" id="3.60.15.10">
    <property type="entry name" value="Ribonuclease Z/Hydroxyacylglutathione hydrolase-like"/>
    <property type="match status" value="1"/>
</dbReference>
<comment type="caution">
    <text evidence="3">The sequence shown here is derived from an EMBL/GenBank/DDBJ whole genome shotgun (WGS) entry which is preliminary data.</text>
</comment>
<dbReference type="PANTHER" id="PTHR43546">
    <property type="entry name" value="UPF0173 METAL-DEPENDENT HYDROLASE MJ1163-RELATED"/>
    <property type="match status" value="1"/>
</dbReference>
<name>A0ABQ6FPV8_9CHLR</name>
<accession>A0ABQ6FPV8</accession>
<evidence type="ECO:0000313" key="3">
    <source>
        <dbReference type="EMBL" id="GLV55752.1"/>
    </source>
</evidence>
<gene>
    <name evidence="3" type="ORF">KDH_25960</name>
</gene>
<evidence type="ECO:0000313" key="4">
    <source>
        <dbReference type="Proteomes" id="UP001344906"/>
    </source>
</evidence>
<evidence type="ECO:0000259" key="2">
    <source>
        <dbReference type="Pfam" id="PF12706"/>
    </source>
</evidence>
<proteinExistence type="predicted"/>
<organism evidence="3 4">
    <name type="scientific">Dictyobacter halimunensis</name>
    <dbReference type="NCBI Taxonomy" id="3026934"/>
    <lineage>
        <taxon>Bacteria</taxon>
        <taxon>Bacillati</taxon>
        <taxon>Chloroflexota</taxon>
        <taxon>Ktedonobacteria</taxon>
        <taxon>Ktedonobacterales</taxon>
        <taxon>Dictyobacteraceae</taxon>
        <taxon>Dictyobacter</taxon>
    </lineage>
</organism>
<keyword evidence="4" id="KW-1185">Reference proteome</keyword>
<evidence type="ECO:0000256" key="1">
    <source>
        <dbReference type="ARBA" id="ARBA00022801"/>
    </source>
</evidence>
<dbReference type="EMBL" id="BSRI01000001">
    <property type="protein sequence ID" value="GLV55752.1"/>
    <property type="molecule type" value="Genomic_DNA"/>
</dbReference>
<dbReference type="Proteomes" id="UP001344906">
    <property type="component" value="Unassembled WGS sequence"/>
</dbReference>
<dbReference type="SUPFAM" id="SSF56281">
    <property type="entry name" value="Metallo-hydrolase/oxidoreductase"/>
    <property type="match status" value="1"/>
</dbReference>
<reference evidence="3 4" key="1">
    <citation type="submission" date="2023-02" db="EMBL/GenBank/DDBJ databases">
        <title>Dictyobacter halimunensis sp. nov., a new member of the class Ktedonobacteria from forest soil in a geothermal area.</title>
        <authorList>
            <person name="Rachmania M.K."/>
            <person name="Ningsih F."/>
            <person name="Sakai Y."/>
            <person name="Yabe S."/>
            <person name="Yokota A."/>
            <person name="Sjamsuridzal W."/>
        </authorList>
    </citation>
    <scope>NUCLEOTIDE SEQUENCE [LARGE SCALE GENOMIC DNA]</scope>
    <source>
        <strain evidence="3 4">S3.2.2.5</strain>
    </source>
</reference>
<dbReference type="PANTHER" id="PTHR43546:SF9">
    <property type="entry name" value="L-ASCORBATE-6-PHOSPHATE LACTONASE ULAG-RELATED"/>
    <property type="match status" value="1"/>
</dbReference>
<dbReference type="Pfam" id="PF12706">
    <property type="entry name" value="Lactamase_B_2"/>
    <property type="match status" value="1"/>
</dbReference>
<protein>
    <recommendedName>
        <fullName evidence="2">Metallo-beta-lactamase domain-containing protein</fullName>
    </recommendedName>
</protein>
<dbReference type="InterPro" id="IPR001279">
    <property type="entry name" value="Metallo-B-lactamas"/>
</dbReference>
<keyword evidence="1" id="KW-0378">Hydrolase</keyword>
<dbReference type="RefSeq" id="WP_338250378.1">
    <property type="nucleotide sequence ID" value="NZ_BSRI01000001.1"/>
</dbReference>